<dbReference type="GO" id="GO:0005774">
    <property type="term" value="C:vacuolar membrane"/>
    <property type="evidence" value="ECO:0007669"/>
    <property type="project" value="TreeGrafter"/>
</dbReference>
<sequence length="434" mass="48673">MIQGIFYARFFPQEGPQIVAQSPAGCIVPSPTASISAKPPLIDFEIAQEYIIPRKAFFNRFNTVLDPEGRYIILGFPVLIPHAKYQRNEFIFNFGLVIDADADQAPYERVVRRLAVTFAEMEKQDEYLSIQERGADGPGGSVVAPDVVATSSREVRRPIESLLEIVREDLNNYGECMIPVDDANTINMKLFPHHPPPPLVKGWHVPVPKTKLSSIVDPTWDLTLQKVIAHIDGVSDVRRIAFQADVSLELATLALRHLLYYDVVLLLDLFLFGSCYAPRPSGIHDFIADVDGILDECAAYVSAGPRRVGRFQLIRLMTSFCVGRSVMEWLRHHQDAGFDVLRHVDVRRFVQFGVIKGCLYRVHKYVVSKQYLAALASGQAVPADGPGTDPLQRYTDGCHSFDQIITERNMSDADIMDGLKKLRVPSGDLTVFYR</sequence>
<dbReference type="GO" id="GO:0010508">
    <property type="term" value="P:positive regulation of autophagy"/>
    <property type="evidence" value="ECO:0007669"/>
    <property type="project" value="TreeGrafter"/>
</dbReference>
<dbReference type="PANTHER" id="PTHR12991">
    <property type="entry name" value="NITROGEN PERMEASE REGULATOR 2/TUMOR SUPPRESSOR CANDIDATE 4"/>
    <property type="match status" value="1"/>
</dbReference>
<comment type="caution">
    <text evidence="2">The sequence shown here is derived from an EMBL/GenBank/DDBJ whole genome shotgun (WGS) entry which is preliminary data.</text>
</comment>
<name>A0A9P9AA30_9PEZI</name>
<gene>
    <name evidence="2" type="ORF">F5X68DRAFT_172559</name>
</gene>
<dbReference type="GO" id="GO:1904262">
    <property type="term" value="P:negative regulation of TORC1 signaling"/>
    <property type="evidence" value="ECO:0007669"/>
    <property type="project" value="TreeGrafter"/>
</dbReference>
<dbReference type="InterPro" id="IPR009348">
    <property type="entry name" value="NPR2-like"/>
</dbReference>
<dbReference type="AlphaFoldDB" id="A0A9P9AA30"/>
<dbReference type="GO" id="GO:1990130">
    <property type="term" value="C:GATOR1 complex"/>
    <property type="evidence" value="ECO:0007669"/>
    <property type="project" value="TreeGrafter"/>
</dbReference>
<accession>A0A9P9AA30</accession>
<dbReference type="OrthoDB" id="338854at2759"/>
<dbReference type="Proteomes" id="UP000770015">
    <property type="component" value="Unassembled WGS sequence"/>
</dbReference>
<proteinExistence type="inferred from homology"/>
<dbReference type="Pfam" id="PF06218">
    <property type="entry name" value="NPR2"/>
    <property type="match status" value="2"/>
</dbReference>
<reference evidence="2" key="1">
    <citation type="journal article" date="2021" name="Nat. Commun.">
        <title>Genetic determinants of endophytism in the Arabidopsis root mycobiome.</title>
        <authorList>
            <person name="Mesny F."/>
            <person name="Miyauchi S."/>
            <person name="Thiergart T."/>
            <person name="Pickel B."/>
            <person name="Atanasova L."/>
            <person name="Karlsson M."/>
            <person name="Huettel B."/>
            <person name="Barry K.W."/>
            <person name="Haridas S."/>
            <person name="Chen C."/>
            <person name="Bauer D."/>
            <person name="Andreopoulos W."/>
            <person name="Pangilinan J."/>
            <person name="LaButti K."/>
            <person name="Riley R."/>
            <person name="Lipzen A."/>
            <person name="Clum A."/>
            <person name="Drula E."/>
            <person name="Henrissat B."/>
            <person name="Kohler A."/>
            <person name="Grigoriev I.V."/>
            <person name="Martin F.M."/>
            <person name="Hacquard S."/>
        </authorList>
    </citation>
    <scope>NUCLEOTIDE SEQUENCE</scope>
    <source>
        <strain evidence="2">MPI-SDFR-AT-0117</strain>
    </source>
</reference>
<dbReference type="PANTHER" id="PTHR12991:SF10">
    <property type="entry name" value="GATOR COMPLEX PROTEIN NPRL2"/>
    <property type="match status" value="1"/>
</dbReference>
<evidence type="ECO:0000313" key="3">
    <source>
        <dbReference type="Proteomes" id="UP000770015"/>
    </source>
</evidence>
<organism evidence="2 3">
    <name type="scientific">Plectosphaerella plurivora</name>
    <dbReference type="NCBI Taxonomy" id="936078"/>
    <lineage>
        <taxon>Eukaryota</taxon>
        <taxon>Fungi</taxon>
        <taxon>Dikarya</taxon>
        <taxon>Ascomycota</taxon>
        <taxon>Pezizomycotina</taxon>
        <taxon>Sordariomycetes</taxon>
        <taxon>Hypocreomycetidae</taxon>
        <taxon>Glomerellales</taxon>
        <taxon>Plectosphaerellaceae</taxon>
        <taxon>Plectosphaerella</taxon>
    </lineage>
</organism>
<dbReference type="GO" id="GO:0005096">
    <property type="term" value="F:GTPase activator activity"/>
    <property type="evidence" value="ECO:0007669"/>
    <property type="project" value="TreeGrafter"/>
</dbReference>
<protein>
    <submittedName>
        <fullName evidence="2">Nitrogen permease regulator 2-domain-containing protein</fullName>
    </submittedName>
</protein>
<dbReference type="EMBL" id="JAGSXJ010000019">
    <property type="protein sequence ID" value="KAH6681088.1"/>
    <property type="molecule type" value="Genomic_DNA"/>
</dbReference>
<comment type="similarity">
    <text evidence="1">Belongs to the NPR2 family.</text>
</comment>
<evidence type="ECO:0000313" key="2">
    <source>
        <dbReference type="EMBL" id="KAH6681088.1"/>
    </source>
</evidence>
<evidence type="ECO:0000256" key="1">
    <source>
        <dbReference type="ARBA" id="ARBA00008433"/>
    </source>
</evidence>
<keyword evidence="3" id="KW-1185">Reference proteome</keyword>